<protein>
    <submittedName>
        <fullName evidence="2">Uncharacterized protein</fullName>
    </submittedName>
</protein>
<evidence type="ECO:0000313" key="2">
    <source>
        <dbReference type="EMBL" id="RLM80259.1"/>
    </source>
</evidence>
<sequence>MERRSPWSGLARRPTGVASTMAGADNNSLWIYKKELENEGCPNAEKTLEKQFSPWFKKHPVSEDGVQVDASVVDDPRGQREAEWQQDESGDGEDETIWQYMSDNEDLPIGIPPEDDDDIDYKIALAKPIRVDISAVLWSIIICSALTTSSKISITNASGCFFQIAQIAMLPMPKRASRSITLHKGSNVEPSICSQRQQPDG</sequence>
<accession>A0A3L6QJ45</accession>
<dbReference type="OrthoDB" id="1886754at2759"/>
<proteinExistence type="predicted"/>
<gene>
    <name evidence="2" type="ORF">C2845_PM12G04260</name>
</gene>
<name>A0A3L6QJ45_PANMI</name>
<comment type="caution">
    <text evidence="2">The sequence shown here is derived from an EMBL/GenBank/DDBJ whole genome shotgun (WGS) entry which is preliminary data.</text>
</comment>
<feature type="region of interest" description="Disordered" evidence="1">
    <location>
        <begin position="66"/>
        <end position="93"/>
    </location>
</feature>
<feature type="compositionally biased region" description="Basic and acidic residues" evidence="1">
    <location>
        <begin position="74"/>
        <end position="83"/>
    </location>
</feature>
<dbReference type="Proteomes" id="UP000275267">
    <property type="component" value="Unassembled WGS sequence"/>
</dbReference>
<keyword evidence="3" id="KW-1185">Reference proteome</keyword>
<evidence type="ECO:0000256" key="1">
    <source>
        <dbReference type="SAM" id="MobiDB-lite"/>
    </source>
</evidence>
<evidence type="ECO:0000313" key="3">
    <source>
        <dbReference type="Proteomes" id="UP000275267"/>
    </source>
</evidence>
<feature type="region of interest" description="Disordered" evidence="1">
    <location>
        <begin position="1"/>
        <end position="24"/>
    </location>
</feature>
<organism evidence="2 3">
    <name type="scientific">Panicum miliaceum</name>
    <name type="common">Proso millet</name>
    <name type="synonym">Broomcorn millet</name>
    <dbReference type="NCBI Taxonomy" id="4540"/>
    <lineage>
        <taxon>Eukaryota</taxon>
        <taxon>Viridiplantae</taxon>
        <taxon>Streptophyta</taxon>
        <taxon>Embryophyta</taxon>
        <taxon>Tracheophyta</taxon>
        <taxon>Spermatophyta</taxon>
        <taxon>Magnoliopsida</taxon>
        <taxon>Liliopsida</taxon>
        <taxon>Poales</taxon>
        <taxon>Poaceae</taxon>
        <taxon>PACMAD clade</taxon>
        <taxon>Panicoideae</taxon>
        <taxon>Panicodae</taxon>
        <taxon>Paniceae</taxon>
        <taxon>Panicinae</taxon>
        <taxon>Panicum</taxon>
        <taxon>Panicum sect. Panicum</taxon>
    </lineage>
</organism>
<reference evidence="3" key="1">
    <citation type="journal article" date="2019" name="Nat. Commun.">
        <title>The genome of broomcorn millet.</title>
        <authorList>
            <person name="Zou C."/>
            <person name="Miki D."/>
            <person name="Li D."/>
            <person name="Tang Q."/>
            <person name="Xiao L."/>
            <person name="Rajput S."/>
            <person name="Deng P."/>
            <person name="Jia W."/>
            <person name="Huang R."/>
            <person name="Zhang M."/>
            <person name="Sun Y."/>
            <person name="Hu J."/>
            <person name="Fu X."/>
            <person name="Schnable P.S."/>
            <person name="Li F."/>
            <person name="Zhang H."/>
            <person name="Feng B."/>
            <person name="Zhu X."/>
            <person name="Liu R."/>
            <person name="Schnable J.C."/>
            <person name="Zhu J.-K."/>
            <person name="Zhang H."/>
        </authorList>
    </citation>
    <scope>NUCLEOTIDE SEQUENCE [LARGE SCALE GENOMIC DNA]</scope>
</reference>
<dbReference type="EMBL" id="PQIB02000012">
    <property type="protein sequence ID" value="RLM80259.1"/>
    <property type="molecule type" value="Genomic_DNA"/>
</dbReference>
<feature type="compositionally biased region" description="Acidic residues" evidence="1">
    <location>
        <begin position="84"/>
        <end position="93"/>
    </location>
</feature>
<dbReference type="AlphaFoldDB" id="A0A3L6QJ45"/>